<evidence type="ECO:0000313" key="2">
    <source>
        <dbReference type="EMBL" id="MDQ0190463.1"/>
    </source>
</evidence>
<dbReference type="Pfam" id="PF02698">
    <property type="entry name" value="DUF218"/>
    <property type="match status" value="1"/>
</dbReference>
<evidence type="ECO:0000259" key="1">
    <source>
        <dbReference type="Pfam" id="PF02698"/>
    </source>
</evidence>
<name>A0ABT9XJH3_9BACL</name>
<dbReference type="Proteomes" id="UP001232973">
    <property type="component" value="Unassembled WGS sequence"/>
</dbReference>
<sequence>MSVIYFICAGSACVVLLAFGFLRAAAYGIRRQGRRERPLPADTGIVLGAYTDGYRPSDPLVARLRAALHLYRHGYVRVLIVSGGRGEDETVAESSSMKRFLILNGVPPEVILEDRRSRDTWENLRNSMSLMQTYHLKTAVIITSDYHLPRALAVARQLGMNATGYAAWSTQRELRTAYREVLARIKYTVTGQAAI</sequence>
<keyword evidence="3" id="KW-1185">Reference proteome</keyword>
<dbReference type="Gene3D" id="3.40.50.620">
    <property type="entry name" value="HUPs"/>
    <property type="match status" value="1"/>
</dbReference>
<evidence type="ECO:0000313" key="3">
    <source>
        <dbReference type="Proteomes" id="UP001232973"/>
    </source>
</evidence>
<dbReference type="CDD" id="cd06259">
    <property type="entry name" value="YdcF-like"/>
    <property type="match status" value="1"/>
</dbReference>
<comment type="caution">
    <text evidence="2">The sequence shown here is derived from an EMBL/GenBank/DDBJ whole genome shotgun (WGS) entry which is preliminary data.</text>
</comment>
<dbReference type="InterPro" id="IPR003848">
    <property type="entry name" value="DUF218"/>
</dbReference>
<protein>
    <submittedName>
        <fullName evidence="2">Uncharacterized SAM-binding protein YcdF (DUF218 family)</fullName>
    </submittedName>
</protein>
<proteinExistence type="predicted"/>
<gene>
    <name evidence="2" type="ORF">J2S03_002328</name>
</gene>
<dbReference type="PANTHER" id="PTHR30336">
    <property type="entry name" value="INNER MEMBRANE PROTEIN, PROBABLE PERMEASE"/>
    <property type="match status" value="1"/>
</dbReference>
<dbReference type="InterPro" id="IPR051599">
    <property type="entry name" value="Cell_Envelope_Assoc"/>
</dbReference>
<dbReference type="EMBL" id="JAUSTP010000019">
    <property type="protein sequence ID" value="MDQ0190463.1"/>
    <property type="molecule type" value="Genomic_DNA"/>
</dbReference>
<feature type="domain" description="DUF218" evidence="1">
    <location>
        <begin position="44"/>
        <end position="180"/>
    </location>
</feature>
<reference evidence="2 3" key="1">
    <citation type="submission" date="2023-07" db="EMBL/GenBank/DDBJ databases">
        <title>Genomic Encyclopedia of Type Strains, Phase IV (KMG-IV): sequencing the most valuable type-strain genomes for metagenomic binning, comparative biology and taxonomic classification.</title>
        <authorList>
            <person name="Goeker M."/>
        </authorList>
    </citation>
    <scope>NUCLEOTIDE SEQUENCE [LARGE SCALE GENOMIC DNA]</scope>
    <source>
        <strain evidence="2 3">DSM 4006</strain>
    </source>
</reference>
<dbReference type="InterPro" id="IPR014729">
    <property type="entry name" value="Rossmann-like_a/b/a_fold"/>
</dbReference>
<organism evidence="2 3">
    <name type="scientific">Alicyclobacillus cycloheptanicus</name>
    <dbReference type="NCBI Taxonomy" id="1457"/>
    <lineage>
        <taxon>Bacteria</taxon>
        <taxon>Bacillati</taxon>
        <taxon>Bacillota</taxon>
        <taxon>Bacilli</taxon>
        <taxon>Bacillales</taxon>
        <taxon>Alicyclobacillaceae</taxon>
        <taxon>Alicyclobacillus</taxon>
    </lineage>
</organism>
<dbReference type="PANTHER" id="PTHR30336:SF20">
    <property type="entry name" value="DUF218 DOMAIN-CONTAINING PROTEIN"/>
    <property type="match status" value="1"/>
</dbReference>
<accession>A0ABT9XJH3</accession>